<accession>A0A3M7PN62</accession>
<proteinExistence type="predicted"/>
<keyword evidence="2" id="KW-1185">Reference proteome</keyword>
<dbReference type="Pfam" id="PF15046">
    <property type="entry name" value="DUF4532"/>
    <property type="match status" value="1"/>
</dbReference>
<dbReference type="AlphaFoldDB" id="A0A3M7PN62"/>
<dbReference type="OrthoDB" id="10017413at2759"/>
<name>A0A3M7PN62_BRAPC</name>
<evidence type="ECO:0000313" key="2">
    <source>
        <dbReference type="Proteomes" id="UP000276133"/>
    </source>
</evidence>
<dbReference type="Proteomes" id="UP000276133">
    <property type="component" value="Unassembled WGS sequence"/>
</dbReference>
<organism evidence="1 2">
    <name type="scientific">Brachionus plicatilis</name>
    <name type="common">Marine rotifer</name>
    <name type="synonym">Brachionus muelleri</name>
    <dbReference type="NCBI Taxonomy" id="10195"/>
    <lineage>
        <taxon>Eukaryota</taxon>
        <taxon>Metazoa</taxon>
        <taxon>Spiralia</taxon>
        <taxon>Gnathifera</taxon>
        <taxon>Rotifera</taxon>
        <taxon>Eurotatoria</taxon>
        <taxon>Monogononta</taxon>
        <taxon>Pseudotrocha</taxon>
        <taxon>Ploima</taxon>
        <taxon>Brachionidae</taxon>
        <taxon>Brachionus</taxon>
    </lineage>
</organism>
<gene>
    <name evidence="1" type="ORF">BpHYR1_014864</name>
</gene>
<dbReference type="PANTHER" id="PTHR35156:SF1">
    <property type="entry name" value="TESTIS-EXPRESSED PROTEIN 52"/>
    <property type="match status" value="1"/>
</dbReference>
<sequence length="280" mass="32363">MTTVNNKEFIGPSPRIPLTGFTEKPINRLASTRLQPNILTIETNHVKRDIKKNVREINPLLEYQLWLEAGKMDKSLIKSINSNESLSFNSNIWRNYRSSAGLYEEKKSGVSESIASLYPVNIPPPSQIGSNSLKRYYEQNKSIFKSEEAFKQAMDKVDKEATLMKYLRLKSEMRNPPLDYDGNILPPKNFRKYPPLNRKNNLEPVEDYNSRSYPHLGFLPAPKIEPSDSFIVNEKIKIDATRIRMKRFMPLKTYTKKPNVEQITDERITGNTFSKSDSIK</sequence>
<reference evidence="1 2" key="1">
    <citation type="journal article" date="2018" name="Sci. Rep.">
        <title>Genomic signatures of local adaptation to the degree of environmental predictability in rotifers.</title>
        <authorList>
            <person name="Franch-Gras L."/>
            <person name="Hahn C."/>
            <person name="Garcia-Roger E.M."/>
            <person name="Carmona M.J."/>
            <person name="Serra M."/>
            <person name="Gomez A."/>
        </authorList>
    </citation>
    <scope>NUCLEOTIDE SEQUENCE [LARGE SCALE GENOMIC DNA]</scope>
    <source>
        <strain evidence="1">HYR1</strain>
    </source>
</reference>
<evidence type="ECO:0000313" key="1">
    <source>
        <dbReference type="EMBL" id="RNA00078.1"/>
    </source>
</evidence>
<dbReference type="EMBL" id="REGN01009930">
    <property type="protein sequence ID" value="RNA00078.1"/>
    <property type="molecule type" value="Genomic_DNA"/>
</dbReference>
<protein>
    <submittedName>
        <fullName evidence="1">Uncharacterized protein</fullName>
    </submittedName>
</protein>
<comment type="caution">
    <text evidence="1">The sequence shown here is derived from an EMBL/GenBank/DDBJ whole genome shotgun (WGS) entry which is preliminary data.</text>
</comment>
<dbReference type="PANTHER" id="PTHR35156">
    <property type="entry name" value="TESTIS-EXPRESSED PROTEIN 52"/>
    <property type="match status" value="1"/>
</dbReference>
<dbReference type="InterPro" id="IPR029206">
    <property type="entry name" value="DUF4532"/>
</dbReference>